<evidence type="ECO:0000313" key="2">
    <source>
        <dbReference type="EMBL" id="KAK4524960.1"/>
    </source>
</evidence>
<proteinExistence type="inferred from homology"/>
<evidence type="ECO:0000256" key="1">
    <source>
        <dbReference type="ARBA" id="ARBA00007176"/>
    </source>
</evidence>
<comment type="similarity">
    <text evidence="1">Belongs to the UPF0538 family.</text>
</comment>
<accession>A0AAV9IC30</accession>
<dbReference type="PANTHER" id="PTHR18444:SF9">
    <property type="entry name" value="UPF0538 PROTEIN C2ORF76"/>
    <property type="match status" value="1"/>
</dbReference>
<dbReference type="AlphaFoldDB" id="A0AAV9IC30"/>
<dbReference type="Proteomes" id="UP001300502">
    <property type="component" value="Unassembled WGS sequence"/>
</dbReference>
<name>A0AAV9IC30_9RHOD</name>
<dbReference type="Pfam" id="PF10209">
    <property type="entry name" value="DUF2340"/>
    <property type="match status" value="1"/>
</dbReference>
<gene>
    <name evidence="2" type="ORF">GAYE_SCF07G2864</name>
</gene>
<evidence type="ECO:0000313" key="3">
    <source>
        <dbReference type="Proteomes" id="UP001300502"/>
    </source>
</evidence>
<dbReference type="InterPro" id="IPR018794">
    <property type="entry name" value="UPF0538"/>
</dbReference>
<keyword evidence="3" id="KW-1185">Reference proteome</keyword>
<reference evidence="2 3" key="1">
    <citation type="submission" date="2022-07" db="EMBL/GenBank/DDBJ databases">
        <title>Genome-wide signatures of adaptation to extreme environments.</title>
        <authorList>
            <person name="Cho C.H."/>
            <person name="Yoon H.S."/>
        </authorList>
    </citation>
    <scope>NUCLEOTIDE SEQUENCE [LARGE SCALE GENOMIC DNA]</scope>
    <source>
        <strain evidence="2 3">108.79 E11</strain>
    </source>
</reference>
<protein>
    <recommendedName>
        <fullName evidence="4">Cytoplasmic protein</fullName>
    </recommendedName>
</protein>
<sequence length="125" mass="14493">MSQSDLILNIRLIKSFEYRNIKYLLLKNVSPSTTGKELKELIDNKIRSQPNLASFLNCAFDTIKVYTLSDQSFKDQSLVINFDHEDWIIGDSETLESKGVSNGAEISYFNMEQYQNFKKNPVTKW</sequence>
<organism evidence="2 3">
    <name type="scientific">Galdieria yellowstonensis</name>
    <dbReference type="NCBI Taxonomy" id="3028027"/>
    <lineage>
        <taxon>Eukaryota</taxon>
        <taxon>Rhodophyta</taxon>
        <taxon>Bangiophyceae</taxon>
        <taxon>Galdieriales</taxon>
        <taxon>Galdieriaceae</taxon>
        <taxon>Galdieria</taxon>
    </lineage>
</organism>
<dbReference type="PANTHER" id="PTHR18444">
    <property type="entry name" value="UPF0538 FAMILY MEMBER"/>
    <property type="match status" value="1"/>
</dbReference>
<evidence type="ECO:0008006" key="4">
    <source>
        <dbReference type="Google" id="ProtNLM"/>
    </source>
</evidence>
<comment type="caution">
    <text evidence="2">The sequence shown here is derived from an EMBL/GenBank/DDBJ whole genome shotgun (WGS) entry which is preliminary data.</text>
</comment>
<dbReference type="EMBL" id="JANCYU010000027">
    <property type="protein sequence ID" value="KAK4524960.1"/>
    <property type="molecule type" value="Genomic_DNA"/>
</dbReference>